<evidence type="ECO:0000313" key="1">
    <source>
        <dbReference type="EMBL" id="GBN16250.1"/>
    </source>
</evidence>
<dbReference type="AlphaFoldDB" id="A0A4Y2LQ75"/>
<name>A0A4Y2LQ75_ARAVE</name>
<protein>
    <submittedName>
        <fullName evidence="1">Uncharacterized protein</fullName>
    </submittedName>
</protein>
<sequence>MNTRLVIHPLQSISNRTKSLLKRRSIYMAQKRHYRNIFSQWLETENRLELPSEPRPMIYGPTSGLLNSATTTPLFQTELTALLEAVIHLICQTTITLTLHVDMGRQNYHGQFQSTYRATKKSFNPPYKSRIYAGLKRRQYRQ</sequence>
<dbReference type="EMBL" id="BGPR01006122">
    <property type="protein sequence ID" value="GBN16250.1"/>
    <property type="molecule type" value="Genomic_DNA"/>
</dbReference>
<keyword evidence="2" id="KW-1185">Reference proteome</keyword>
<accession>A0A4Y2LQ75</accession>
<reference evidence="1 2" key="1">
    <citation type="journal article" date="2019" name="Sci. Rep.">
        <title>Orb-weaving spider Araneus ventricosus genome elucidates the spidroin gene catalogue.</title>
        <authorList>
            <person name="Kono N."/>
            <person name="Nakamura H."/>
            <person name="Ohtoshi R."/>
            <person name="Moran D.A.P."/>
            <person name="Shinohara A."/>
            <person name="Yoshida Y."/>
            <person name="Fujiwara M."/>
            <person name="Mori M."/>
            <person name="Tomita M."/>
            <person name="Arakawa K."/>
        </authorList>
    </citation>
    <scope>NUCLEOTIDE SEQUENCE [LARGE SCALE GENOMIC DNA]</scope>
</reference>
<dbReference type="Proteomes" id="UP000499080">
    <property type="component" value="Unassembled WGS sequence"/>
</dbReference>
<gene>
    <name evidence="1" type="ORF">AVEN_80150_1</name>
</gene>
<organism evidence="1 2">
    <name type="scientific">Araneus ventricosus</name>
    <name type="common">Orbweaver spider</name>
    <name type="synonym">Epeira ventricosa</name>
    <dbReference type="NCBI Taxonomy" id="182803"/>
    <lineage>
        <taxon>Eukaryota</taxon>
        <taxon>Metazoa</taxon>
        <taxon>Ecdysozoa</taxon>
        <taxon>Arthropoda</taxon>
        <taxon>Chelicerata</taxon>
        <taxon>Arachnida</taxon>
        <taxon>Araneae</taxon>
        <taxon>Araneomorphae</taxon>
        <taxon>Entelegynae</taxon>
        <taxon>Araneoidea</taxon>
        <taxon>Araneidae</taxon>
        <taxon>Araneus</taxon>
    </lineage>
</organism>
<comment type="caution">
    <text evidence="1">The sequence shown here is derived from an EMBL/GenBank/DDBJ whole genome shotgun (WGS) entry which is preliminary data.</text>
</comment>
<proteinExistence type="predicted"/>
<evidence type="ECO:0000313" key="2">
    <source>
        <dbReference type="Proteomes" id="UP000499080"/>
    </source>
</evidence>